<evidence type="ECO:0000313" key="1">
    <source>
        <dbReference type="EMBL" id="ALB23608.1"/>
    </source>
</evidence>
<dbReference type="RefSeq" id="WP_017376360.1">
    <property type="nucleotide sequence ID" value="NZ_CP013801.1"/>
</dbReference>
<dbReference type="OrthoDB" id="5615958at2"/>
<proteinExistence type="predicted"/>
<accession>A0A1L6TDT6</accession>
<sequence length="128" mass="12425">MSGFLDNMSGVMALGAPDTDIVGPTAIASINTANFAETLNPVINIFLSGSPAINALATTAATLGSVGPGILSGTACGPASRLPNPANATLIIGGAPAATSPGDQTMQNLINVPIGATVTPGQLTIIKG</sequence>
<organism evidence="1 2">
    <name type="scientific">Piscirickettsia salmonis</name>
    <dbReference type="NCBI Taxonomy" id="1238"/>
    <lineage>
        <taxon>Bacteria</taxon>
        <taxon>Pseudomonadati</taxon>
        <taxon>Pseudomonadota</taxon>
        <taxon>Gammaproteobacteria</taxon>
        <taxon>Thiotrichales</taxon>
        <taxon>Piscirickettsiaceae</taxon>
        <taxon>Piscirickettsia</taxon>
    </lineage>
</organism>
<reference evidence="1 2" key="1">
    <citation type="journal article" date="2014" name="Genome Announc.">
        <title>Comparative Genome Analysis of Two Isolates of the Fish Pathogen Piscirickettsia salmonis from Different Hosts Reveals Major Differences in Virulence-Associated Secretion Systems.</title>
        <authorList>
            <person name="Bohle H."/>
            <person name="Henriquez P."/>
            <person name="Grothusen H."/>
            <person name="Navas E."/>
            <person name="Sandoval A."/>
            <person name="Bustamante F."/>
            <person name="Bustos P."/>
            <person name="Mancilla M."/>
        </authorList>
    </citation>
    <scope>NUCLEOTIDE SEQUENCE [LARGE SCALE GENOMIC DNA]</scope>
    <source>
        <strain evidence="2">B1-32597</strain>
    </source>
</reference>
<evidence type="ECO:0000313" key="2">
    <source>
        <dbReference type="Proteomes" id="UP000029558"/>
    </source>
</evidence>
<name>A0A1L6TDT6_PISSA</name>
<gene>
    <name evidence="1" type="ORF">KU39_2430</name>
</gene>
<dbReference type="Proteomes" id="UP000029558">
    <property type="component" value="Chromosome"/>
</dbReference>
<dbReference type="AlphaFoldDB" id="A0A1L6TDT6"/>
<protein>
    <submittedName>
        <fullName evidence="1">Type VI secretion protein</fullName>
    </submittedName>
</protein>
<dbReference type="EMBL" id="CP012508">
    <property type="protein sequence ID" value="ALB23608.1"/>
    <property type="molecule type" value="Genomic_DNA"/>
</dbReference>